<dbReference type="SMART" id="SM00388">
    <property type="entry name" value="HisKA"/>
    <property type="match status" value="1"/>
</dbReference>
<dbReference type="InterPro" id="IPR003661">
    <property type="entry name" value="HisK_dim/P_dom"/>
</dbReference>
<keyword evidence="4" id="KW-0808">Transferase</keyword>
<gene>
    <name evidence="10" type="ORF">PRZ48_007342</name>
</gene>
<dbReference type="EMBL" id="JAXOVC010000005">
    <property type="protein sequence ID" value="KAK4501533.1"/>
    <property type="molecule type" value="Genomic_DNA"/>
</dbReference>
<dbReference type="SMART" id="SM00387">
    <property type="entry name" value="HATPase_c"/>
    <property type="match status" value="1"/>
</dbReference>
<evidence type="ECO:0000313" key="10">
    <source>
        <dbReference type="EMBL" id="KAK4501533.1"/>
    </source>
</evidence>
<evidence type="ECO:0000256" key="4">
    <source>
        <dbReference type="ARBA" id="ARBA00022679"/>
    </source>
</evidence>
<dbReference type="InterPro" id="IPR036097">
    <property type="entry name" value="HisK_dim/P_sf"/>
</dbReference>
<dbReference type="PRINTS" id="PR00344">
    <property type="entry name" value="BCTRLSENSOR"/>
</dbReference>
<evidence type="ECO:0000259" key="9">
    <source>
        <dbReference type="PROSITE" id="PS50110"/>
    </source>
</evidence>
<dbReference type="InterPro" id="IPR001789">
    <property type="entry name" value="Sig_transdc_resp-reg_receiver"/>
</dbReference>
<sequence>MYDLPPGRHQPPNDAAESDGVGIIVNDCQADERFANCSSVSNEERELVRFYAGVPLVSRNGYKIGVLAVMDASPREGLRSEELTWMRDMGRNAISHLEWARDRVDRFKGERVVRGMATFIEEVSTLYDDPSNPNIEHRNSHSESRPGEQNSRRGSRNDSNDIFPLAADILRDATLADGCAIFGAKADSGSQRDQDPECSPLSRPCKLLSLSVAGHHVENPLGTGHELPITVGTLDKYFKAAPQGCAFSFPPDFKVTSPGGDSPCASKEREQSSHDSDIDHEELLRKLPGTSNVIFLPLRHPVDNRLIAGIFLWTIFSGQMADTDLSHVRAFANSIVAEIMRMDLQREETAKTTFMASMSHELRSPLHGILGSAEFLIETTANSYDAGLVSTIITCGKTLLDTLNHVLDHSKINKLKGLHKQDKTKNLQAVNSNMDATQDLALVDLGALVEEVVDAVTAAHTSRTLSTFSSSTASVPLGSNEHSFDSLSARRDDGKPEHTLGVAVLLDISPRDSWVVRVQQGSLQRIVMNLFGNALKYTASGFVALSLRTLESTEEGILSVLIRVVDSGKGIGRAFQQEGMFEPFTQEDPFQPGTGLGLSIVKEIVSSLDGSIEIKSTPGVGTEVDVYLKLAVDSSAASNNESSKEVDPLDANRPSQMHAHPLAMASKMAGKRLVLLDPQDPDGLRPPMHQASRFQQTIRETCEKWFGMHVSRAVEMSDEGNEADLYFYGEPPPMELLRNYKREHRQRAVPVILACQSGHDAIEVIRNQGKFLNEVGEIVEVLQEPCGPRKLAKTLMYCLNRAEEINRRDASAFEGITSPPEQLDKQIQLPTTTDESSLPYRPIPLTRQATEAKEQETARKSVSAALAMPTTPVLDPNTPKLRSQGDTSLDLLASEGTGHRPNMLPQSSPSPSPQAPSSPSPPKSPHVLIVDDNKINRNLLVMFMKKNNITYEQAENGQEAVDLYTSSSFNYILMDISMPVMDGIEATRQIRRLEYERQGQQQGQGKPVKIFALTGLASKDVREEAETAGVDLFLPKPVKFAELTELLV</sequence>
<feature type="compositionally biased region" description="Basic and acidic residues" evidence="7">
    <location>
        <begin position="135"/>
        <end position="146"/>
    </location>
</feature>
<feature type="modified residue" description="4-aspartylphosphate" evidence="6">
    <location>
        <position position="975"/>
    </location>
</feature>
<dbReference type="InterPro" id="IPR011006">
    <property type="entry name" value="CheY-like_superfamily"/>
</dbReference>
<dbReference type="Pfam" id="PF00072">
    <property type="entry name" value="Response_reg"/>
    <property type="match status" value="1"/>
</dbReference>
<evidence type="ECO:0000256" key="2">
    <source>
        <dbReference type="ARBA" id="ARBA00012438"/>
    </source>
</evidence>
<feature type="region of interest" description="Disordered" evidence="7">
    <location>
        <begin position="128"/>
        <end position="159"/>
    </location>
</feature>
<feature type="domain" description="Response regulatory" evidence="9">
    <location>
        <begin position="926"/>
        <end position="1048"/>
    </location>
</feature>
<keyword evidence="3 6" id="KW-0597">Phosphoprotein</keyword>
<evidence type="ECO:0000256" key="7">
    <source>
        <dbReference type="SAM" id="MobiDB-lite"/>
    </source>
</evidence>
<dbReference type="InterPro" id="IPR003594">
    <property type="entry name" value="HATPase_dom"/>
</dbReference>
<reference evidence="10 11" key="1">
    <citation type="journal article" date="2023" name="G3 (Bethesda)">
        <title>A chromosome-level genome assembly of Zasmidium syzygii isolated from banana leaves.</title>
        <authorList>
            <person name="van Westerhoven A.C."/>
            <person name="Mehrabi R."/>
            <person name="Talebi R."/>
            <person name="Steentjes M.B.F."/>
            <person name="Corcolon B."/>
            <person name="Chong P.A."/>
            <person name="Kema G.H.J."/>
            <person name="Seidl M.F."/>
        </authorList>
    </citation>
    <scope>NUCLEOTIDE SEQUENCE [LARGE SCALE GENOMIC DNA]</scope>
    <source>
        <strain evidence="10 11">P124</strain>
    </source>
</reference>
<dbReference type="EC" id="2.7.13.3" evidence="2"/>
<keyword evidence="11" id="KW-1185">Reference proteome</keyword>
<evidence type="ECO:0000313" key="11">
    <source>
        <dbReference type="Proteomes" id="UP001305779"/>
    </source>
</evidence>
<evidence type="ECO:0000256" key="3">
    <source>
        <dbReference type="ARBA" id="ARBA00022553"/>
    </source>
</evidence>
<dbReference type="Gene3D" id="3.40.50.2300">
    <property type="match status" value="1"/>
</dbReference>
<dbReference type="PANTHER" id="PTHR43047:SF72">
    <property type="entry name" value="OSMOSENSING HISTIDINE PROTEIN KINASE SLN1"/>
    <property type="match status" value="1"/>
</dbReference>
<dbReference type="CDD" id="cd17546">
    <property type="entry name" value="REC_hyHK_CKI1_RcsC-like"/>
    <property type="match status" value="1"/>
</dbReference>
<proteinExistence type="predicted"/>
<comment type="caution">
    <text evidence="10">The sequence shown here is derived from an EMBL/GenBank/DDBJ whole genome shotgun (WGS) entry which is preliminary data.</text>
</comment>
<dbReference type="SMART" id="SM00448">
    <property type="entry name" value="REC"/>
    <property type="match status" value="1"/>
</dbReference>
<feature type="compositionally biased region" description="Basic and acidic residues" evidence="7">
    <location>
        <begin position="266"/>
        <end position="278"/>
    </location>
</feature>
<dbReference type="Gene3D" id="3.30.565.10">
    <property type="entry name" value="Histidine kinase-like ATPase, C-terminal domain"/>
    <property type="match status" value="1"/>
</dbReference>
<dbReference type="PROSITE" id="PS50110">
    <property type="entry name" value="RESPONSE_REGULATORY"/>
    <property type="match status" value="1"/>
</dbReference>
<organism evidence="10 11">
    <name type="scientific">Zasmidium cellare</name>
    <name type="common">Wine cellar mold</name>
    <name type="synonym">Racodium cellare</name>
    <dbReference type="NCBI Taxonomy" id="395010"/>
    <lineage>
        <taxon>Eukaryota</taxon>
        <taxon>Fungi</taxon>
        <taxon>Dikarya</taxon>
        <taxon>Ascomycota</taxon>
        <taxon>Pezizomycotina</taxon>
        <taxon>Dothideomycetes</taxon>
        <taxon>Dothideomycetidae</taxon>
        <taxon>Mycosphaerellales</taxon>
        <taxon>Mycosphaerellaceae</taxon>
        <taxon>Zasmidium</taxon>
    </lineage>
</organism>
<feature type="region of interest" description="Disordered" evidence="7">
    <location>
        <begin position="812"/>
        <end position="926"/>
    </location>
</feature>
<dbReference type="Gene3D" id="1.10.287.130">
    <property type="match status" value="1"/>
</dbReference>
<name>A0ABR0EL65_ZASCE</name>
<dbReference type="SUPFAM" id="SSF55874">
    <property type="entry name" value="ATPase domain of HSP90 chaperone/DNA topoisomerase II/histidine kinase"/>
    <property type="match status" value="1"/>
</dbReference>
<evidence type="ECO:0000256" key="6">
    <source>
        <dbReference type="PROSITE-ProRule" id="PRU00169"/>
    </source>
</evidence>
<dbReference type="SUPFAM" id="SSF52172">
    <property type="entry name" value="CheY-like"/>
    <property type="match status" value="1"/>
</dbReference>
<comment type="catalytic activity">
    <reaction evidence="1">
        <text>ATP + protein L-histidine = ADP + protein N-phospho-L-histidine.</text>
        <dbReference type="EC" id="2.7.13.3"/>
    </reaction>
</comment>
<feature type="compositionally biased region" description="Pro residues" evidence="7">
    <location>
        <begin position="908"/>
        <end position="924"/>
    </location>
</feature>
<keyword evidence="5" id="KW-0418">Kinase</keyword>
<feature type="domain" description="Histidine kinase" evidence="8">
    <location>
        <begin position="357"/>
        <end position="632"/>
    </location>
</feature>
<evidence type="ECO:0000256" key="1">
    <source>
        <dbReference type="ARBA" id="ARBA00000085"/>
    </source>
</evidence>
<dbReference type="Proteomes" id="UP001305779">
    <property type="component" value="Unassembled WGS sequence"/>
</dbReference>
<protein>
    <recommendedName>
        <fullName evidence="2">histidine kinase</fullName>
        <ecNumber evidence="2">2.7.13.3</ecNumber>
    </recommendedName>
</protein>
<feature type="region of interest" description="Disordered" evidence="7">
    <location>
        <begin position="258"/>
        <end position="278"/>
    </location>
</feature>
<dbReference type="Pfam" id="PF02518">
    <property type="entry name" value="HATPase_c"/>
    <property type="match status" value="1"/>
</dbReference>
<dbReference type="PROSITE" id="PS50109">
    <property type="entry name" value="HIS_KIN"/>
    <property type="match status" value="1"/>
</dbReference>
<dbReference type="InterPro" id="IPR036890">
    <property type="entry name" value="HATPase_C_sf"/>
</dbReference>
<dbReference type="InterPro" id="IPR005467">
    <property type="entry name" value="His_kinase_dom"/>
</dbReference>
<accession>A0ABR0EL65</accession>
<dbReference type="SUPFAM" id="SSF47384">
    <property type="entry name" value="Homodimeric domain of signal transducing histidine kinase"/>
    <property type="match status" value="1"/>
</dbReference>
<dbReference type="SUPFAM" id="SSF55781">
    <property type="entry name" value="GAF domain-like"/>
    <property type="match status" value="1"/>
</dbReference>
<dbReference type="InterPro" id="IPR004358">
    <property type="entry name" value="Sig_transdc_His_kin-like_C"/>
</dbReference>
<evidence type="ECO:0000259" key="8">
    <source>
        <dbReference type="PROSITE" id="PS50109"/>
    </source>
</evidence>
<dbReference type="CDD" id="cd00082">
    <property type="entry name" value="HisKA"/>
    <property type="match status" value="1"/>
</dbReference>
<dbReference type="Pfam" id="PF00512">
    <property type="entry name" value="HisKA"/>
    <property type="match status" value="1"/>
</dbReference>
<feature type="compositionally biased region" description="Basic and acidic residues" evidence="7">
    <location>
        <begin position="850"/>
        <end position="859"/>
    </location>
</feature>
<evidence type="ECO:0000256" key="5">
    <source>
        <dbReference type="ARBA" id="ARBA00022777"/>
    </source>
</evidence>
<dbReference type="PANTHER" id="PTHR43047">
    <property type="entry name" value="TWO-COMPONENT HISTIDINE PROTEIN KINASE"/>
    <property type="match status" value="1"/>
</dbReference>